<feature type="region of interest" description="Disordered" evidence="1">
    <location>
        <begin position="101"/>
        <end position="127"/>
    </location>
</feature>
<evidence type="ECO:0000313" key="5">
    <source>
        <dbReference type="Proteomes" id="UP000244943"/>
    </source>
</evidence>
<dbReference type="InterPro" id="IPR036709">
    <property type="entry name" value="Autotransporte_beta_dom_sf"/>
</dbReference>
<feature type="compositionally biased region" description="Polar residues" evidence="1">
    <location>
        <begin position="157"/>
        <end position="169"/>
    </location>
</feature>
<dbReference type="PROSITE" id="PS51208">
    <property type="entry name" value="AUTOTRANSPORTER"/>
    <property type="match status" value="1"/>
</dbReference>
<evidence type="ECO:0000313" key="4">
    <source>
        <dbReference type="EMBL" id="SPR12504.1"/>
    </source>
</evidence>
<dbReference type="SMART" id="SM00869">
    <property type="entry name" value="Autotransporter"/>
    <property type="match status" value="1"/>
</dbReference>
<feature type="signal peptide" evidence="2">
    <location>
        <begin position="1"/>
        <end position="25"/>
    </location>
</feature>
<evidence type="ECO:0000256" key="2">
    <source>
        <dbReference type="SAM" id="SignalP"/>
    </source>
</evidence>
<dbReference type="GeneID" id="89460067"/>
<feature type="compositionally biased region" description="Polar residues" evidence="1">
    <location>
        <begin position="504"/>
        <end position="513"/>
    </location>
</feature>
<dbReference type="SUPFAM" id="SSF103515">
    <property type="entry name" value="Autotransporter"/>
    <property type="match status" value="1"/>
</dbReference>
<keyword evidence="2" id="KW-0732">Signal</keyword>
<dbReference type="EMBL" id="LS398552">
    <property type="protein sequence ID" value="SPR12504.1"/>
    <property type="molecule type" value="Genomic_DNA"/>
</dbReference>
<dbReference type="InterPro" id="IPR005546">
    <property type="entry name" value="Autotransporte_beta"/>
</dbReference>
<feature type="region of interest" description="Disordered" evidence="1">
    <location>
        <begin position="504"/>
        <end position="534"/>
    </location>
</feature>
<dbReference type="Gene3D" id="2.40.128.130">
    <property type="entry name" value="Autotransporter beta-domain"/>
    <property type="match status" value="1"/>
</dbReference>
<evidence type="ECO:0000256" key="1">
    <source>
        <dbReference type="SAM" id="MobiDB-lite"/>
    </source>
</evidence>
<name>A0A2U3RGZ0_ORITS</name>
<reference evidence="5" key="1">
    <citation type="submission" date="2018-03" db="EMBL/GenBank/DDBJ databases">
        <authorList>
            <person name="Batty M. E."/>
            <person name="Batty M E."/>
        </authorList>
    </citation>
    <scope>NUCLEOTIDE SEQUENCE [LARGE SCALE GENOMIC DNA]</scope>
</reference>
<feature type="region of interest" description="Disordered" evidence="1">
    <location>
        <begin position="156"/>
        <end position="177"/>
    </location>
</feature>
<feature type="chain" id="PRO_5015601669" evidence="2">
    <location>
        <begin position="26"/>
        <end position="1035"/>
    </location>
</feature>
<feature type="compositionally biased region" description="Low complexity" evidence="1">
    <location>
        <begin position="522"/>
        <end position="534"/>
    </location>
</feature>
<dbReference type="AlphaFoldDB" id="A0A2U3RGZ0"/>
<gene>
    <name evidence="4" type="primary">ScaD</name>
    <name evidence="4" type="ORF">UT76HP_02170</name>
</gene>
<accession>A0A2U3RGZ0</accession>
<dbReference type="Pfam" id="PF03797">
    <property type="entry name" value="Autotransporter"/>
    <property type="match status" value="1"/>
</dbReference>
<proteinExistence type="predicted"/>
<evidence type="ECO:0000259" key="3">
    <source>
        <dbReference type="PROSITE" id="PS51208"/>
    </source>
</evidence>
<dbReference type="RefSeq" id="WP_109227641.1">
    <property type="nucleotide sequence ID" value="NZ_LS398552.1"/>
</dbReference>
<sequence precursor="true">MKNNKKIAIVIISTLFFTYTIQSMANEPNTKSSTANFKAQLSERLRMHQQSPNESDDEDDMEADIKSQQQFADFKKHQNSNNKYVSKIFALETLITKVPRIPDKENNTAPNQNNDATDDWDDDNISSKDLNSSHKALTFKERADIIGQKLGPIFASKSKTNTKQPTGNNVKKPVSVIPNSNTTPIATTHSNDNISSKDLNSSHKALTFKERADIIGQKLGPIFASKSKTNTKQPTGNNVKKPVSVIPNSNTTPIAITHSNDNISSKDLNSSQKPLTFKERAGIIGQKLGPIFAAKSKTNTKQPTDSNVKKHVAVIPSSNTTHIATTHSNDNISTKDLNSSQKPLTFKERAGIIGQKLGPIFAAKSKTNTKQPTDNNVKKPVTAILNPNTTPIATTHSNDNISSKDLNSSHKALTFKERADIIGQKLGPIFAAKSKTNTKQPTGNNVKKPVTAILNTNTTPIATTHSNDNISSKDLNSSHKALTFKERTDIIGQKLGPIFAAKSKTNTKQPTDNNVKKPVTAIPNPNTTPITTPTHQTLICSGQSNAATEDIYYNAEDVLDCSANQHSLLPPSTLNNSAVQPLNNNNQQFDNSEQNKTIESEIEDVLDCSANQPSLLPPSTLNNSAVQPLNNNNQQFDNSEQNKTIESEIEDVLDCPANQPSLLPPSTLNNSAVQPLNNNNQQFDNSEQNKTIESEIKVKAYFKEQEKVLLKAAQTNDIATTSAITAVTATTVSAITSSISKMSQNHRNIISSGSNINNNTSWSIQGKIFSTAINPNESTENNKYNLKSNGIFVTSNKYLTEKIIIGITGLYANSAINYDQSVLTATDCTTYSLSLNGRYYLQRNIFIQGITGFINYDGKNKYTTQSSSKISGESYYGDFMLGCDLHHTNSQLILSPIVGIRYNRIYNSSYELFDDITIGSMNHNTLVGSVGFSTKYTINNISKNISVRPEFQALIHTNLYTNSSNNIMLEHANSINYSDVDNAKPISIDTKPICQLGAAITLLLTNKIELGGSYNIYFAEKYIVKVSTISMKANF</sequence>
<feature type="compositionally biased region" description="Polar residues" evidence="1">
    <location>
        <begin position="226"/>
        <end position="238"/>
    </location>
</feature>
<feature type="domain" description="Autotransporter" evidence="3">
    <location>
        <begin position="757"/>
        <end position="1035"/>
    </location>
</feature>
<protein>
    <submittedName>
        <fullName evidence="4">ScaD autotransporter protein</fullName>
    </submittedName>
</protein>
<dbReference type="Proteomes" id="UP000244943">
    <property type="component" value="Chromosome I"/>
</dbReference>
<organism evidence="4 5">
    <name type="scientific">Orientia tsutsugamushi</name>
    <name type="common">Rickettsia tsutsugamushi</name>
    <dbReference type="NCBI Taxonomy" id="784"/>
    <lineage>
        <taxon>Bacteria</taxon>
        <taxon>Pseudomonadati</taxon>
        <taxon>Pseudomonadota</taxon>
        <taxon>Alphaproteobacteria</taxon>
        <taxon>Rickettsiales</taxon>
        <taxon>Rickettsiaceae</taxon>
        <taxon>Rickettsieae</taxon>
        <taxon>Orientia</taxon>
    </lineage>
</organism>
<feature type="region of interest" description="Disordered" evidence="1">
    <location>
        <begin position="225"/>
        <end position="246"/>
    </location>
</feature>